<sequence length="189" mass="20489">MPPVKAEDLVVHAVKEQFAGLDYCITSPPPWITTVLVGFQHYLVMLGTTVLIATIIVPLMGGGILQRFVFTMRSLQGALIIAGVFQAVVGFFGIWRVFIRFLSPLAAVPFVTLTGLGLFFFAFPGVTKCIEVGLPTLVLLVIFAEYASHVFAKGSFVFSRCAVLVTVVIIWIYAEILTAAGAYNQLGIT</sequence>
<feature type="transmembrane region" description="Helical" evidence="2">
    <location>
        <begin position="42"/>
        <end position="65"/>
    </location>
</feature>
<organism evidence="3 4">
    <name type="scientific">Zea mays</name>
    <name type="common">Maize</name>
    <dbReference type="NCBI Taxonomy" id="4577"/>
    <lineage>
        <taxon>Eukaryota</taxon>
        <taxon>Viridiplantae</taxon>
        <taxon>Streptophyta</taxon>
        <taxon>Embryophyta</taxon>
        <taxon>Tracheophyta</taxon>
        <taxon>Spermatophyta</taxon>
        <taxon>Magnoliopsida</taxon>
        <taxon>Liliopsida</taxon>
        <taxon>Poales</taxon>
        <taxon>Poaceae</taxon>
        <taxon>PACMAD clade</taxon>
        <taxon>Panicoideae</taxon>
        <taxon>Andropogonodae</taxon>
        <taxon>Andropogoneae</taxon>
        <taxon>Tripsacinae</taxon>
        <taxon>Zea</taxon>
    </lineage>
</organism>
<accession>A0A3L6FEN2</accession>
<keyword evidence="2" id="KW-0812">Transmembrane</keyword>
<gene>
    <name evidence="3" type="primary">LPE1_0</name>
    <name evidence="3" type="ORF">Zm00014a_041386</name>
</gene>
<feature type="transmembrane region" description="Helical" evidence="2">
    <location>
        <begin position="132"/>
        <end position="151"/>
    </location>
</feature>
<evidence type="ECO:0000256" key="2">
    <source>
        <dbReference type="SAM" id="Phobius"/>
    </source>
</evidence>
<dbReference type="PANTHER" id="PTHR11119">
    <property type="entry name" value="XANTHINE-URACIL / VITAMIN C PERMEASE FAMILY MEMBER"/>
    <property type="match status" value="1"/>
</dbReference>
<evidence type="ECO:0000313" key="3">
    <source>
        <dbReference type="EMBL" id="PWZ31579.1"/>
    </source>
</evidence>
<evidence type="ECO:0000256" key="1">
    <source>
        <dbReference type="ARBA" id="ARBA00008821"/>
    </source>
</evidence>
<comment type="similarity">
    <text evidence="1">Belongs to the nucleobase:cation symporter-2 (NCS2) (TC 2.A.40) family.</text>
</comment>
<feature type="transmembrane region" description="Helical" evidence="2">
    <location>
        <begin position="77"/>
        <end position="95"/>
    </location>
</feature>
<evidence type="ECO:0000313" key="4">
    <source>
        <dbReference type="Proteomes" id="UP000251960"/>
    </source>
</evidence>
<comment type="caution">
    <text evidence="3">The sequence shown here is derived from an EMBL/GenBank/DDBJ whole genome shotgun (WGS) entry which is preliminary data.</text>
</comment>
<protein>
    <submittedName>
        <fullName evidence="3">Nucleobase-ascorbate transporter LPE1</fullName>
    </submittedName>
</protein>
<keyword evidence="2" id="KW-0472">Membrane</keyword>
<dbReference type="EMBL" id="NCVQ01000004">
    <property type="protein sequence ID" value="PWZ31579.1"/>
    <property type="molecule type" value="Genomic_DNA"/>
</dbReference>
<keyword evidence="2" id="KW-1133">Transmembrane helix</keyword>
<feature type="transmembrane region" description="Helical" evidence="2">
    <location>
        <begin position="101"/>
        <end position="123"/>
    </location>
</feature>
<reference evidence="3 4" key="1">
    <citation type="journal article" date="2018" name="Nat. Genet.">
        <title>Extensive intraspecific gene order and gene structural variations between Mo17 and other maize genomes.</title>
        <authorList>
            <person name="Sun S."/>
            <person name="Zhou Y."/>
            <person name="Chen J."/>
            <person name="Shi J."/>
            <person name="Zhao H."/>
            <person name="Zhao H."/>
            <person name="Song W."/>
            <person name="Zhang M."/>
            <person name="Cui Y."/>
            <person name="Dong X."/>
            <person name="Liu H."/>
            <person name="Ma X."/>
            <person name="Jiao Y."/>
            <person name="Wang B."/>
            <person name="Wei X."/>
            <person name="Stein J.C."/>
            <person name="Glaubitz J.C."/>
            <person name="Lu F."/>
            <person name="Yu G."/>
            <person name="Liang C."/>
            <person name="Fengler K."/>
            <person name="Li B."/>
            <person name="Rafalski A."/>
            <person name="Schnable P.S."/>
            <person name="Ware D.H."/>
            <person name="Buckler E.S."/>
            <person name="Lai J."/>
        </authorList>
    </citation>
    <scope>NUCLEOTIDE SEQUENCE [LARGE SCALE GENOMIC DNA]</scope>
    <source>
        <strain evidence="4">cv. Missouri 17</strain>
        <tissue evidence="3">Seedling</tissue>
    </source>
</reference>
<proteinExistence type="inferred from homology"/>
<feature type="transmembrane region" description="Helical" evidence="2">
    <location>
        <begin position="157"/>
        <end position="183"/>
    </location>
</feature>
<dbReference type="AlphaFoldDB" id="A0A3L6FEN2"/>
<name>A0A3L6FEN2_MAIZE</name>
<dbReference type="Proteomes" id="UP000251960">
    <property type="component" value="Chromosome 3"/>
</dbReference>